<dbReference type="InterPro" id="IPR000644">
    <property type="entry name" value="CBS_dom"/>
</dbReference>
<dbReference type="PROSITE" id="PS51371">
    <property type="entry name" value="CBS"/>
    <property type="match status" value="2"/>
</dbReference>
<dbReference type="InterPro" id="IPR018490">
    <property type="entry name" value="cNMP-bd_dom_sf"/>
</dbReference>
<dbReference type="EMBL" id="BAEN01000061">
    <property type="protein sequence ID" value="GAC15772.1"/>
    <property type="molecule type" value="Genomic_DNA"/>
</dbReference>
<dbReference type="InterPro" id="IPR051462">
    <property type="entry name" value="CBS_domain-containing"/>
</dbReference>
<dbReference type="PROSITE" id="PS50042">
    <property type="entry name" value="CNMP_BINDING_3"/>
    <property type="match status" value="1"/>
</dbReference>
<evidence type="ECO:0000256" key="2">
    <source>
        <dbReference type="PROSITE-ProRule" id="PRU00703"/>
    </source>
</evidence>
<dbReference type="Gene3D" id="3.10.580.10">
    <property type="entry name" value="CBS-domain"/>
    <property type="match status" value="1"/>
</dbReference>
<dbReference type="SUPFAM" id="SSF54631">
    <property type="entry name" value="CBS-domain pair"/>
    <property type="match status" value="1"/>
</dbReference>
<accession>K6YC42</accession>
<dbReference type="CDD" id="cd05401">
    <property type="entry name" value="NT_GlnE_GlnD_like"/>
    <property type="match status" value="1"/>
</dbReference>
<dbReference type="InterPro" id="IPR018821">
    <property type="entry name" value="DUF294_put_nucleoTrafse_sb-bd"/>
</dbReference>
<dbReference type="Pfam" id="PF03445">
    <property type="entry name" value="DUF294"/>
    <property type="match status" value="1"/>
</dbReference>
<dbReference type="Pfam" id="PF00571">
    <property type="entry name" value="CBS"/>
    <property type="match status" value="2"/>
</dbReference>
<keyword evidence="6" id="KW-1185">Reference proteome</keyword>
<dbReference type="PANTHER" id="PTHR48108">
    <property type="entry name" value="CBS DOMAIN-CONTAINING PROTEIN CBSX2, CHLOROPLASTIC"/>
    <property type="match status" value="1"/>
</dbReference>
<dbReference type="RefSeq" id="WP_008845577.1">
    <property type="nucleotide sequence ID" value="NZ_BAEN01000061.1"/>
</dbReference>
<dbReference type="Proteomes" id="UP000006334">
    <property type="component" value="Unassembled WGS sequence"/>
</dbReference>
<proteinExistence type="predicted"/>
<reference evidence="5 6" key="1">
    <citation type="journal article" date="2017" name="Antonie Van Leeuwenhoek">
        <title>Rhizobium rhizosphaerae sp. nov., a novel species isolated from rice rhizosphere.</title>
        <authorList>
            <person name="Zhao J.J."/>
            <person name="Zhang J."/>
            <person name="Zhang R.J."/>
            <person name="Zhang C.W."/>
            <person name="Yin H.Q."/>
            <person name="Zhang X.X."/>
        </authorList>
    </citation>
    <scope>NUCLEOTIDE SEQUENCE [LARGE SCALE GENOMIC DNA]</scope>
    <source>
        <strain evidence="5 6">E3</strain>
    </source>
</reference>
<protein>
    <submittedName>
        <fullName evidence="5">CBS domain-containing protein</fullName>
    </submittedName>
</protein>
<dbReference type="Gene3D" id="2.60.120.10">
    <property type="entry name" value="Jelly Rolls"/>
    <property type="match status" value="1"/>
</dbReference>
<dbReference type="OrthoDB" id="9808528at2"/>
<dbReference type="PANTHER" id="PTHR48108:SF31">
    <property type="entry name" value="CBS DOMAIN AND CYCLIC NUCLEOTIDE-REGULATED NUCLEOTIDYLTRANSFERASE"/>
    <property type="match status" value="1"/>
</dbReference>
<comment type="caution">
    <text evidence="5">The sequence shown here is derived from an EMBL/GenBank/DDBJ whole genome shotgun (WGS) entry which is preliminary data.</text>
</comment>
<dbReference type="Pfam" id="PF10335">
    <property type="entry name" value="DUF294_C"/>
    <property type="match status" value="1"/>
</dbReference>
<dbReference type="AlphaFoldDB" id="K6YC42"/>
<feature type="domain" description="CBS" evidence="4">
    <location>
        <begin position="154"/>
        <end position="210"/>
    </location>
</feature>
<dbReference type="GO" id="GO:0008773">
    <property type="term" value="F:[protein-PII] uridylyltransferase activity"/>
    <property type="evidence" value="ECO:0007669"/>
    <property type="project" value="InterPro"/>
</dbReference>
<dbReference type="InterPro" id="IPR005105">
    <property type="entry name" value="GlnD_Uridyltrans_N"/>
</dbReference>
<dbReference type="STRING" id="1127673.GLIP_3151"/>
<organism evidence="5 6">
    <name type="scientific">Aliiglaciecola lipolytica E3</name>
    <dbReference type="NCBI Taxonomy" id="1127673"/>
    <lineage>
        <taxon>Bacteria</taxon>
        <taxon>Pseudomonadati</taxon>
        <taxon>Pseudomonadota</taxon>
        <taxon>Gammaproteobacteria</taxon>
        <taxon>Alteromonadales</taxon>
        <taxon>Alteromonadaceae</taxon>
        <taxon>Aliiglaciecola</taxon>
    </lineage>
</organism>
<evidence type="ECO:0000259" key="3">
    <source>
        <dbReference type="PROSITE" id="PS50042"/>
    </source>
</evidence>
<evidence type="ECO:0000256" key="1">
    <source>
        <dbReference type="ARBA" id="ARBA00022737"/>
    </source>
</evidence>
<dbReference type="CDD" id="cd00038">
    <property type="entry name" value="CAP_ED"/>
    <property type="match status" value="1"/>
</dbReference>
<keyword evidence="1" id="KW-0677">Repeat</keyword>
<sequence length="611" mass="68732">MTNIPQQSLDFLKTSAPFDQLSTDKLFALAKHITVAYLTQENAKEILDDRVNSLFLISSGQFSVKDSNEAQRNLSEGDFFGIGNLLNKLHLPIDINVDSAGLVYCIPASQFEVLCNEYPQVTKFFENYHADQLHNDAVSDSKSMWLYKPIREVISDKVVSSLSDTSILHATQKMSDAGVSSLLITEANKLVGILTDRDIRNRVVSQEVSVHLPVAEVMTKEPCKITENRTLFDALCMMTENNIHHLPVVDRITQTPLGMLTSSDMIRHQRGNVLFLIDELAKAKSLYELTRLSWQLPHYFAKHAKRLGDFDVAGKVLSQATDIMTRKLLTFYQQLHGNPPFDFCWLVYGSQAREDQNMGSDQDNGLLLAQRPNQQQDEYFASMSKYVCEGLGKCGIKLCDGNIMASNKDLRVSLDDAIKESEKWVSQPTLDAILHFNIFLDVRAVAGNKTLFSKLQSARKPLLKQPIFLAALARHAAESTVPLSVFQKFVFKKGHQPEDCIDLKVNAIAIINNLVRIYALEKGLEMPSTLGRLENLKADSQLTPSDCDDLRDIWLFLNRLRWRHQLQNNVTNNNVSVSDLSSIQRHQLKAAFKTIKRSQQGVSVKFAGGLS</sequence>
<dbReference type="InterPro" id="IPR046342">
    <property type="entry name" value="CBS_dom_sf"/>
</dbReference>
<dbReference type="InterPro" id="IPR000595">
    <property type="entry name" value="cNMP-bd_dom"/>
</dbReference>
<keyword evidence="2" id="KW-0129">CBS domain</keyword>
<dbReference type="InterPro" id="IPR014710">
    <property type="entry name" value="RmlC-like_jellyroll"/>
</dbReference>
<evidence type="ECO:0000313" key="6">
    <source>
        <dbReference type="Proteomes" id="UP000006334"/>
    </source>
</evidence>
<name>K6YC42_9ALTE</name>
<dbReference type="SMART" id="SM00116">
    <property type="entry name" value="CBS"/>
    <property type="match status" value="2"/>
</dbReference>
<dbReference type="CDD" id="cd04587">
    <property type="entry name" value="CBS_pair_CAP-ED_NT_Pol-beta-like_DUF294_assoc"/>
    <property type="match status" value="1"/>
</dbReference>
<dbReference type="SUPFAM" id="SSF51206">
    <property type="entry name" value="cAMP-binding domain-like"/>
    <property type="match status" value="1"/>
</dbReference>
<evidence type="ECO:0000313" key="5">
    <source>
        <dbReference type="EMBL" id="GAC15772.1"/>
    </source>
</evidence>
<dbReference type="eggNOG" id="COG2905">
    <property type="taxonomic scope" value="Bacteria"/>
</dbReference>
<gene>
    <name evidence="5" type="ORF">GLIP_3151</name>
</gene>
<evidence type="ECO:0000259" key="4">
    <source>
        <dbReference type="PROSITE" id="PS51371"/>
    </source>
</evidence>
<feature type="domain" description="Cyclic nucleotide-binding" evidence="3">
    <location>
        <begin position="49"/>
        <end position="92"/>
    </location>
</feature>
<feature type="domain" description="CBS" evidence="4">
    <location>
        <begin position="218"/>
        <end position="279"/>
    </location>
</feature>